<dbReference type="PANTHER" id="PTHR45339">
    <property type="entry name" value="HYBRID SIGNAL TRANSDUCTION HISTIDINE KINASE J"/>
    <property type="match status" value="1"/>
</dbReference>
<dbReference type="InterPro" id="IPR011006">
    <property type="entry name" value="CheY-like_superfamily"/>
</dbReference>
<evidence type="ECO:0000259" key="4">
    <source>
        <dbReference type="PROSITE" id="PS50110"/>
    </source>
</evidence>
<evidence type="ECO:0000256" key="1">
    <source>
        <dbReference type="ARBA" id="ARBA00022553"/>
    </source>
</evidence>
<dbReference type="InterPro" id="IPR001789">
    <property type="entry name" value="Sig_transdc_resp-reg_receiver"/>
</dbReference>
<dbReference type="PROSITE" id="PS50110">
    <property type="entry name" value="RESPONSE_REGULATORY"/>
    <property type="match status" value="1"/>
</dbReference>
<protein>
    <submittedName>
        <fullName evidence="5">Response regulator</fullName>
    </submittedName>
</protein>
<reference evidence="5 6" key="1">
    <citation type="submission" date="2019-07" db="EMBL/GenBank/DDBJ databases">
        <title>Thalassofilum flectens gen. nov., sp. nov., a novel moderate thermophilic anaerobe from a shallow sea hot spring in Kunashir Island (Russia), representing a new family in the order Bacteroidales, and proposal of Thalassofilacea fam. nov.</title>
        <authorList>
            <person name="Kochetkova T.V."/>
            <person name="Podosokorskaya O.A."/>
            <person name="Novikov A."/>
            <person name="Elcheninov A.G."/>
            <person name="Toshchakov S.V."/>
            <person name="Kublanov I.V."/>
        </authorList>
    </citation>
    <scope>NUCLEOTIDE SEQUENCE [LARGE SCALE GENOMIC DNA]</scope>
    <source>
        <strain evidence="5 6">38-H</strain>
    </source>
</reference>
<accession>A0A7D3XLL1</accession>
<sequence length="124" mass="13998">MTNNKYKILIADDDNISVILLTKYLKNIPTEFFIARDGVEAIKIFEDNPDIDIILMDLKMPKLNGLEATKKIKSLNPNVKIIAETAFAMVDDEKKALDAGCDAYITKPINAEKLIKIIEEMQNI</sequence>
<dbReference type="Proteomes" id="UP000500961">
    <property type="component" value="Chromosome"/>
</dbReference>
<evidence type="ECO:0000256" key="2">
    <source>
        <dbReference type="ARBA" id="ARBA00023012"/>
    </source>
</evidence>
<dbReference type="Gene3D" id="3.40.50.2300">
    <property type="match status" value="1"/>
</dbReference>
<dbReference type="SUPFAM" id="SSF52172">
    <property type="entry name" value="CheY-like"/>
    <property type="match status" value="1"/>
</dbReference>
<dbReference type="KEGG" id="ttz:FHG85_09400"/>
<name>A0A7D3XLL1_9BACT</name>
<gene>
    <name evidence="5" type="ORF">FHG85_09400</name>
</gene>
<feature type="domain" description="Response regulatory" evidence="4">
    <location>
        <begin position="7"/>
        <end position="122"/>
    </location>
</feature>
<organism evidence="5 6">
    <name type="scientific">Tenuifilum thalassicum</name>
    <dbReference type="NCBI Taxonomy" id="2590900"/>
    <lineage>
        <taxon>Bacteria</taxon>
        <taxon>Pseudomonadati</taxon>
        <taxon>Bacteroidota</taxon>
        <taxon>Bacteroidia</taxon>
        <taxon>Bacteroidales</taxon>
        <taxon>Tenuifilaceae</taxon>
        <taxon>Tenuifilum</taxon>
    </lineage>
</organism>
<dbReference type="GO" id="GO:0000160">
    <property type="term" value="P:phosphorelay signal transduction system"/>
    <property type="evidence" value="ECO:0007669"/>
    <property type="project" value="UniProtKB-KW"/>
</dbReference>
<evidence type="ECO:0000256" key="3">
    <source>
        <dbReference type="PROSITE-ProRule" id="PRU00169"/>
    </source>
</evidence>
<proteinExistence type="predicted"/>
<keyword evidence="2" id="KW-0902">Two-component regulatory system</keyword>
<evidence type="ECO:0000313" key="5">
    <source>
        <dbReference type="EMBL" id="QKG80470.1"/>
    </source>
</evidence>
<dbReference type="EMBL" id="CP041345">
    <property type="protein sequence ID" value="QKG80470.1"/>
    <property type="molecule type" value="Genomic_DNA"/>
</dbReference>
<dbReference type="CDD" id="cd17546">
    <property type="entry name" value="REC_hyHK_CKI1_RcsC-like"/>
    <property type="match status" value="1"/>
</dbReference>
<dbReference type="Pfam" id="PF00072">
    <property type="entry name" value="Response_reg"/>
    <property type="match status" value="1"/>
</dbReference>
<dbReference type="SMART" id="SM00448">
    <property type="entry name" value="REC"/>
    <property type="match status" value="1"/>
</dbReference>
<dbReference type="RefSeq" id="WP_173075217.1">
    <property type="nucleotide sequence ID" value="NZ_CP041345.1"/>
</dbReference>
<keyword evidence="1 3" id="KW-0597">Phosphoprotein</keyword>
<keyword evidence="6" id="KW-1185">Reference proteome</keyword>
<evidence type="ECO:0000313" key="6">
    <source>
        <dbReference type="Proteomes" id="UP000500961"/>
    </source>
</evidence>
<dbReference type="PANTHER" id="PTHR45339:SF1">
    <property type="entry name" value="HYBRID SIGNAL TRANSDUCTION HISTIDINE KINASE J"/>
    <property type="match status" value="1"/>
</dbReference>
<dbReference type="AlphaFoldDB" id="A0A7D3XLL1"/>
<feature type="modified residue" description="4-aspartylphosphate" evidence="3">
    <location>
        <position position="57"/>
    </location>
</feature>